<dbReference type="GO" id="GO:0046872">
    <property type="term" value="F:metal ion binding"/>
    <property type="evidence" value="ECO:0007669"/>
    <property type="project" value="UniProtKB-KW"/>
</dbReference>
<keyword evidence="6" id="KW-0732">Signal</keyword>
<keyword evidence="1" id="KW-0004">4Fe-4S</keyword>
<dbReference type="GO" id="GO:0051539">
    <property type="term" value="F:4 iron, 4 sulfur cluster binding"/>
    <property type="evidence" value="ECO:0007669"/>
    <property type="project" value="UniProtKB-KW"/>
</dbReference>
<protein>
    <submittedName>
        <fullName evidence="7">FAD-dependent oxidoreductase</fullName>
    </submittedName>
</protein>
<feature type="chain" id="PRO_5015631149" evidence="6">
    <location>
        <begin position="25"/>
        <end position="621"/>
    </location>
</feature>
<accession>A0A2U2PK37</accession>
<evidence type="ECO:0000313" key="7">
    <source>
        <dbReference type="EMBL" id="PWG81761.1"/>
    </source>
</evidence>
<evidence type="ECO:0000256" key="1">
    <source>
        <dbReference type="ARBA" id="ARBA00022485"/>
    </source>
</evidence>
<dbReference type="PANTHER" id="PTHR43498">
    <property type="entry name" value="FERREDOXIN:COB-COM HETERODISULFIDE REDUCTASE SUBUNIT A"/>
    <property type="match status" value="1"/>
</dbReference>
<comment type="caution">
    <text evidence="7">The sequence shown here is derived from an EMBL/GenBank/DDBJ whole genome shotgun (WGS) entry which is preliminary data.</text>
</comment>
<dbReference type="Pfam" id="PF12831">
    <property type="entry name" value="FAD_oxidored"/>
    <property type="match status" value="1"/>
</dbReference>
<evidence type="ECO:0000256" key="2">
    <source>
        <dbReference type="ARBA" id="ARBA00022723"/>
    </source>
</evidence>
<proteinExistence type="predicted"/>
<name>A0A2U2PK37_9SPHI</name>
<feature type="signal peptide" evidence="6">
    <location>
        <begin position="1"/>
        <end position="24"/>
    </location>
</feature>
<evidence type="ECO:0000256" key="4">
    <source>
        <dbReference type="ARBA" id="ARBA00023004"/>
    </source>
</evidence>
<dbReference type="RefSeq" id="WP_109414706.1">
    <property type="nucleotide sequence ID" value="NZ_QEAS01000003.1"/>
</dbReference>
<dbReference type="Gene3D" id="3.50.50.60">
    <property type="entry name" value="FAD/NAD(P)-binding domain"/>
    <property type="match status" value="1"/>
</dbReference>
<evidence type="ECO:0000313" key="8">
    <source>
        <dbReference type="Proteomes" id="UP000245647"/>
    </source>
</evidence>
<keyword evidence="2" id="KW-0479">Metal-binding</keyword>
<dbReference type="Proteomes" id="UP000245647">
    <property type="component" value="Unassembled WGS sequence"/>
</dbReference>
<reference evidence="7 8" key="1">
    <citation type="submission" date="2018-04" db="EMBL/GenBank/DDBJ databases">
        <title>Pedobacter chongqingensis sp. nov., isolated from a rottenly hemp rope.</title>
        <authorList>
            <person name="Cai Y."/>
        </authorList>
    </citation>
    <scope>NUCLEOTIDE SEQUENCE [LARGE SCALE GENOMIC DNA]</scope>
    <source>
        <strain evidence="7 8">FJ4-8</strain>
    </source>
</reference>
<dbReference type="PANTHER" id="PTHR43498:SF1">
    <property type="entry name" value="COB--COM HETERODISULFIDE REDUCTASE IRON-SULFUR SUBUNIT A"/>
    <property type="match status" value="1"/>
</dbReference>
<dbReference type="OrthoDB" id="615715at2"/>
<evidence type="ECO:0000256" key="6">
    <source>
        <dbReference type="SAM" id="SignalP"/>
    </source>
</evidence>
<evidence type="ECO:0000256" key="5">
    <source>
        <dbReference type="ARBA" id="ARBA00023014"/>
    </source>
</evidence>
<organism evidence="7 8">
    <name type="scientific">Pararcticibacter amylolyticus</name>
    <dbReference type="NCBI Taxonomy" id="2173175"/>
    <lineage>
        <taxon>Bacteria</taxon>
        <taxon>Pseudomonadati</taxon>
        <taxon>Bacteroidota</taxon>
        <taxon>Sphingobacteriia</taxon>
        <taxon>Sphingobacteriales</taxon>
        <taxon>Sphingobacteriaceae</taxon>
        <taxon>Pararcticibacter</taxon>
    </lineage>
</organism>
<evidence type="ECO:0000256" key="3">
    <source>
        <dbReference type="ARBA" id="ARBA00023002"/>
    </source>
</evidence>
<dbReference type="GO" id="GO:0016491">
    <property type="term" value="F:oxidoreductase activity"/>
    <property type="evidence" value="ECO:0007669"/>
    <property type="project" value="UniProtKB-KW"/>
</dbReference>
<keyword evidence="3" id="KW-0560">Oxidoreductase</keyword>
<keyword evidence="5" id="KW-0411">Iron-sulfur</keyword>
<dbReference type="InterPro" id="IPR039650">
    <property type="entry name" value="HdrA-like"/>
</dbReference>
<sequence length="621" mass="68741">MKYSLRFPLAVILLSILTASGLYAQSAKFQLVVIGGGASGTTAAVQASRMGVKTLIVEETEWLGGMLTSAGVSAIDGNHNMPSGLWGEFRQKLYDYYGGPEKVETGWVSNTLFEPSVGNKILKELAVNKNLAIWFNTTWIKSERQGNKWLNTVQKGKKKLSVEADLIIDATELGDVMASLKVPYSIGMDSRYDTKEEYAPEQANDIIQDLTYVVTLKDYGKGADRTIRKPHGYDPNEFKNACDVSDPSKITGPDNNCYQMMQYGRLPNNKYMINWPKDGNDIYLNIIEKTPAEREVALKEAKLHTLRFVYYIQTVLGFKNLGIAEDEYPTRDKLPMIPYHRESRRMKGLVTLTLNHVSAPYAQPDPLYRTGIAVGDYTIDHHHLKNPAAPKIDFVKIKVPSYNVPLGALIPQGTDGLIVAEKSISVTNIVNGATRLQPVVLTIGQAAGALAAVSLQSNQQPREVDVRKVQQAILDSKGYLMPFIDVKPDDRDFAAIQRIGATGIMKGSGLAYKWANQTWFYPERAISEYELVSGLKEYYPALGNYQASGSALTLESLSAVFKTLVSGFDSSLLLSEFNRLNPGKSALTLTELDRRAAAVLVDHFLHPFSRSIDFTGKLKSD</sequence>
<dbReference type="InterPro" id="IPR036188">
    <property type="entry name" value="FAD/NAD-bd_sf"/>
</dbReference>
<dbReference type="SUPFAM" id="SSF51905">
    <property type="entry name" value="FAD/NAD(P)-binding domain"/>
    <property type="match status" value="1"/>
</dbReference>
<keyword evidence="8" id="KW-1185">Reference proteome</keyword>
<dbReference type="AlphaFoldDB" id="A0A2U2PK37"/>
<keyword evidence="4" id="KW-0408">Iron</keyword>
<gene>
    <name evidence="7" type="ORF">DDR33_05195</name>
</gene>
<dbReference type="EMBL" id="QEAS01000003">
    <property type="protein sequence ID" value="PWG81761.1"/>
    <property type="molecule type" value="Genomic_DNA"/>
</dbReference>